<keyword evidence="2" id="KW-1185">Reference proteome</keyword>
<dbReference type="Proteomes" id="UP001237105">
    <property type="component" value="Unassembled WGS sequence"/>
</dbReference>
<proteinExistence type="predicted"/>
<comment type="caution">
    <text evidence="1">The sequence shown here is derived from an EMBL/GenBank/DDBJ whole genome shotgun (WGS) entry which is preliminary data.</text>
</comment>
<protein>
    <submittedName>
        <fullName evidence="1">DUF6183 family protein</fullName>
    </submittedName>
</protein>
<dbReference type="EMBL" id="JASCIS010000014">
    <property type="protein sequence ID" value="MDI3420006.1"/>
    <property type="molecule type" value="Genomic_DNA"/>
</dbReference>
<accession>A0ABT6SWP8</accession>
<name>A0ABT6SWP8_9ACTN</name>
<evidence type="ECO:0000313" key="1">
    <source>
        <dbReference type="EMBL" id="MDI3420006.1"/>
    </source>
</evidence>
<dbReference type="InterPro" id="IPR045756">
    <property type="entry name" value="DUF6183"/>
</dbReference>
<sequence length="80" mass="8573">MGSGGRGAYGRLEAWRSLAALAGAPESAGFPGVEARARACTWYAFESDARWFEQVAWDFGLLAHTDDGHRLALLAATDTD</sequence>
<dbReference type="Pfam" id="PF19681">
    <property type="entry name" value="DUF6183"/>
    <property type="match status" value="1"/>
</dbReference>
<gene>
    <name evidence="1" type="ORF">QIT00_15795</name>
</gene>
<dbReference type="RefSeq" id="WP_282535895.1">
    <property type="nucleotide sequence ID" value="NZ_JASCIS010000014.1"/>
</dbReference>
<organism evidence="1 2">
    <name type="scientific">Streptomyces luteolus</name>
    <dbReference type="NCBI Taxonomy" id="3043615"/>
    <lineage>
        <taxon>Bacteria</taxon>
        <taxon>Bacillati</taxon>
        <taxon>Actinomycetota</taxon>
        <taxon>Actinomycetes</taxon>
        <taxon>Kitasatosporales</taxon>
        <taxon>Streptomycetaceae</taxon>
        <taxon>Streptomyces</taxon>
    </lineage>
</organism>
<reference evidence="1 2" key="1">
    <citation type="submission" date="2023-05" db="EMBL/GenBank/DDBJ databases">
        <title>Draft genome sequence of Streptomyces sp. B-S-A12 isolated from a cave soil in Thailand.</title>
        <authorList>
            <person name="Chamroensaksri N."/>
            <person name="Muangham S."/>
        </authorList>
    </citation>
    <scope>NUCLEOTIDE SEQUENCE [LARGE SCALE GENOMIC DNA]</scope>
    <source>
        <strain evidence="1 2">B-S-A12</strain>
    </source>
</reference>
<evidence type="ECO:0000313" key="2">
    <source>
        <dbReference type="Proteomes" id="UP001237105"/>
    </source>
</evidence>